<evidence type="ECO:0000256" key="1">
    <source>
        <dbReference type="SAM" id="Coils"/>
    </source>
</evidence>
<evidence type="ECO:0008006" key="4">
    <source>
        <dbReference type="Google" id="ProtNLM"/>
    </source>
</evidence>
<accession>A0A561S9X6</accession>
<sequence length="789" mass="83433">MDRKTYTAELAGLRELRTEITAAEKAVAAAQKELDKLTAHRARRVAGLAGYEGAQAAPIAKASGLSVGDVVRIAPLLDPTPVAVRTARAEDRARAAAPARASAPTGGPGPAVAVAAALTGPAAVIEPPALAPAEARAVAGESPCAQLPGAAASALAHGLRETEPGVQADSCALVSAPAPAAAPALAAPVTEAPTEGEDQAVAEQPAPVVPAAPVAAAPRPEVEAGPRELPALPEGASGVRFEAVAAGLVSTRPRFVQQARATVFLDAAAGMLAVRDQVVRVDLGARTPGEVLDAVLATAPGTERVYITAGAPWHDGAERYSTLKDAVAAWLNTPSERWTTAVGSGRDKLAGHFVHQRQPVGRYAPASAPDSTSTEIRSMGEWFDADGADVVTCRDAFRLLWQALRRHWDDAVLMGSPSQTGRDLWSRTIPTSGRWAGGYPVLSEELRGLLHATGGQGRTELLLPPRVPERLPALVEYDRTFAYAKHLWKSPVGTPRRITAAAFAAMTEQEQTKALMSCSHWNVRVTVPAGWNHVGLLPAPVTGDRAWVYPATPGATFTTWAGGAEVHLALSNHLAPWRIEVLSGLLFEDGKPLDEWGKRLKAAWADLTNLSRIHGDERQRQAAYLASRAVRSVLLFGLGGFAQRPRLVSGTTPIGEALPAGVEILGQDEAVVTWQRQAGFSRDPYAHPEWAAYVWSGARAALLDMKYRQGKEVIGHAGALHARPGTVVYFGTDGIALTERQMWPYRGEPGDYLLKGHLSGPVEHPASQEQYLKLRGLGRAELAQTGADR</sequence>
<gene>
    <name evidence="2" type="ORF">FHX73_19235</name>
</gene>
<dbReference type="Proteomes" id="UP000317940">
    <property type="component" value="Unassembled WGS sequence"/>
</dbReference>
<keyword evidence="1" id="KW-0175">Coiled coil</keyword>
<keyword evidence="3" id="KW-1185">Reference proteome</keyword>
<feature type="coiled-coil region" evidence="1">
    <location>
        <begin position="13"/>
        <end position="40"/>
    </location>
</feature>
<dbReference type="AlphaFoldDB" id="A0A561S9X6"/>
<evidence type="ECO:0000313" key="2">
    <source>
        <dbReference type="EMBL" id="TWF71605.1"/>
    </source>
</evidence>
<evidence type="ECO:0000313" key="3">
    <source>
        <dbReference type="Proteomes" id="UP000317940"/>
    </source>
</evidence>
<comment type="caution">
    <text evidence="2">The sequence shown here is derived from an EMBL/GenBank/DDBJ whole genome shotgun (WGS) entry which is preliminary data.</text>
</comment>
<dbReference type="RefSeq" id="WP_246214264.1">
    <property type="nucleotide sequence ID" value="NZ_BAAAMZ010000047.1"/>
</dbReference>
<dbReference type="EMBL" id="VIWT01000009">
    <property type="protein sequence ID" value="TWF71605.1"/>
    <property type="molecule type" value="Genomic_DNA"/>
</dbReference>
<name>A0A561S9X6_9ACTN</name>
<reference evidence="2 3" key="1">
    <citation type="submission" date="2019-06" db="EMBL/GenBank/DDBJ databases">
        <title>Sequencing the genomes of 1000 actinobacteria strains.</title>
        <authorList>
            <person name="Klenk H.-P."/>
        </authorList>
    </citation>
    <scope>NUCLEOTIDE SEQUENCE [LARGE SCALE GENOMIC DNA]</scope>
    <source>
        <strain evidence="2 3">DSM 44826</strain>
    </source>
</reference>
<proteinExistence type="predicted"/>
<protein>
    <recommendedName>
        <fullName evidence="4">Mucin-19</fullName>
    </recommendedName>
</protein>
<organism evidence="2 3">
    <name type="scientific">Kitasatospora viridis</name>
    <dbReference type="NCBI Taxonomy" id="281105"/>
    <lineage>
        <taxon>Bacteria</taxon>
        <taxon>Bacillati</taxon>
        <taxon>Actinomycetota</taxon>
        <taxon>Actinomycetes</taxon>
        <taxon>Kitasatosporales</taxon>
        <taxon>Streptomycetaceae</taxon>
        <taxon>Kitasatospora</taxon>
    </lineage>
</organism>